<dbReference type="InterPro" id="IPR050386">
    <property type="entry name" value="Glycosyl_hydrolase_5"/>
</dbReference>
<dbReference type="EMBL" id="KN822135">
    <property type="protein sequence ID" value="KIM55421.1"/>
    <property type="molecule type" value="Genomic_DNA"/>
</dbReference>
<evidence type="ECO:0000256" key="2">
    <source>
        <dbReference type="ARBA" id="ARBA00022801"/>
    </source>
</evidence>
<dbReference type="HOGENOM" id="CLU_004624_6_1_1"/>
<dbReference type="GO" id="GO:0009251">
    <property type="term" value="P:glucan catabolic process"/>
    <property type="evidence" value="ECO:0007669"/>
    <property type="project" value="TreeGrafter"/>
</dbReference>
<reference evidence="9 10" key="1">
    <citation type="submission" date="2014-04" db="EMBL/GenBank/DDBJ databases">
        <authorList>
            <consortium name="DOE Joint Genome Institute"/>
            <person name="Kuo A."/>
            <person name="Kohler A."/>
            <person name="Nagy L.G."/>
            <person name="Floudas D."/>
            <person name="Copeland A."/>
            <person name="Barry K.W."/>
            <person name="Cichocki N."/>
            <person name="Veneault-Fourrey C."/>
            <person name="LaButti K."/>
            <person name="Lindquist E.A."/>
            <person name="Lipzen A."/>
            <person name="Lundell T."/>
            <person name="Morin E."/>
            <person name="Murat C."/>
            <person name="Sun H."/>
            <person name="Tunlid A."/>
            <person name="Henrissat B."/>
            <person name="Grigoriev I.V."/>
            <person name="Hibbett D.S."/>
            <person name="Martin F."/>
            <person name="Nordberg H.P."/>
            <person name="Cantor M.N."/>
            <person name="Hua S.X."/>
        </authorList>
    </citation>
    <scope>NUCLEOTIDE SEQUENCE [LARGE SCALE GENOMIC DNA]</scope>
    <source>
        <strain evidence="9 10">Foug A</strain>
    </source>
</reference>
<reference evidence="10" key="2">
    <citation type="submission" date="2015-01" db="EMBL/GenBank/DDBJ databases">
        <title>Evolutionary Origins and Diversification of the Mycorrhizal Mutualists.</title>
        <authorList>
            <consortium name="DOE Joint Genome Institute"/>
            <consortium name="Mycorrhizal Genomics Consortium"/>
            <person name="Kohler A."/>
            <person name="Kuo A."/>
            <person name="Nagy L.G."/>
            <person name="Floudas D."/>
            <person name="Copeland A."/>
            <person name="Barry K.W."/>
            <person name="Cichocki N."/>
            <person name="Veneault-Fourrey C."/>
            <person name="LaButti K."/>
            <person name="Lindquist E.A."/>
            <person name="Lipzen A."/>
            <person name="Lundell T."/>
            <person name="Morin E."/>
            <person name="Murat C."/>
            <person name="Riley R."/>
            <person name="Ohm R."/>
            <person name="Sun H."/>
            <person name="Tunlid A."/>
            <person name="Henrissat B."/>
            <person name="Grigoriev I.V."/>
            <person name="Hibbett D.S."/>
            <person name="Martin F."/>
        </authorList>
    </citation>
    <scope>NUCLEOTIDE SEQUENCE [LARGE SCALE GENOMIC DNA]</scope>
    <source>
        <strain evidence="10">Foug A</strain>
    </source>
</reference>
<proteinExistence type="inferred from homology"/>
<name>A0A0C3DH52_9AGAM</name>
<dbReference type="GO" id="GO:0071555">
    <property type="term" value="P:cell wall organization"/>
    <property type="evidence" value="ECO:0007669"/>
    <property type="project" value="UniProtKB-KW"/>
</dbReference>
<keyword evidence="10" id="KW-1185">Reference proteome</keyword>
<keyword evidence="2 9" id="KW-0378">Hydrolase</keyword>
<dbReference type="GO" id="GO:0005576">
    <property type="term" value="C:extracellular region"/>
    <property type="evidence" value="ECO:0007669"/>
    <property type="project" value="TreeGrafter"/>
</dbReference>
<dbReference type="FunCoup" id="A0A0C3DH52">
    <property type="interactions" value="20"/>
</dbReference>
<evidence type="ECO:0000256" key="3">
    <source>
        <dbReference type="ARBA" id="ARBA00023180"/>
    </source>
</evidence>
<dbReference type="GO" id="GO:0009986">
    <property type="term" value="C:cell surface"/>
    <property type="evidence" value="ECO:0007669"/>
    <property type="project" value="TreeGrafter"/>
</dbReference>
<gene>
    <name evidence="9" type="ORF">SCLCIDRAFT_298438</name>
</gene>
<evidence type="ECO:0000256" key="1">
    <source>
        <dbReference type="ARBA" id="ARBA00005641"/>
    </source>
</evidence>
<keyword evidence="3" id="KW-0325">Glycoprotein</keyword>
<dbReference type="GO" id="GO:0004338">
    <property type="term" value="F:glucan exo-1,3-beta-glucosidase activity"/>
    <property type="evidence" value="ECO:0007669"/>
    <property type="project" value="UniProtKB-EC"/>
</dbReference>
<evidence type="ECO:0000256" key="5">
    <source>
        <dbReference type="ARBA" id="ARBA00023316"/>
    </source>
</evidence>
<dbReference type="PANTHER" id="PTHR31297">
    <property type="entry name" value="GLUCAN ENDO-1,6-BETA-GLUCOSIDASE B"/>
    <property type="match status" value="1"/>
</dbReference>
<keyword evidence="4" id="KW-0326">Glycosidase</keyword>
<evidence type="ECO:0000256" key="8">
    <source>
        <dbReference type="SAM" id="MobiDB-lite"/>
    </source>
</evidence>
<dbReference type="InParanoid" id="A0A0C3DH52"/>
<dbReference type="OrthoDB" id="62120at2759"/>
<dbReference type="InterPro" id="IPR017853">
    <property type="entry name" value="GH"/>
</dbReference>
<dbReference type="Gene3D" id="3.20.20.80">
    <property type="entry name" value="Glycosidases"/>
    <property type="match status" value="1"/>
</dbReference>
<accession>A0A0C3DH52</accession>
<keyword evidence="5" id="KW-0961">Cell wall biogenesis/degradation</keyword>
<feature type="region of interest" description="Disordered" evidence="8">
    <location>
        <begin position="521"/>
        <end position="542"/>
    </location>
</feature>
<comment type="catalytic activity">
    <reaction evidence="6">
        <text>Successive hydrolysis of beta-D-glucose units from the non-reducing ends of (1-&gt;3)-beta-D-glucans, releasing alpha-glucose.</text>
        <dbReference type="EC" id="3.2.1.58"/>
    </reaction>
</comment>
<evidence type="ECO:0000256" key="4">
    <source>
        <dbReference type="ARBA" id="ARBA00023295"/>
    </source>
</evidence>
<evidence type="ECO:0000256" key="6">
    <source>
        <dbReference type="ARBA" id="ARBA00036824"/>
    </source>
</evidence>
<evidence type="ECO:0000313" key="10">
    <source>
        <dbReference type="Proteomes" id="UP000053989"/>
    </source>
</evidence>
<dbReference type="STRING" id="1036808.A0A0C3DH52"/>
<evidence type="ECO:0000313" key="9">
    <source>
        <dbReference type="EMBL" id="KIM55421.1"/>
    </source>
</evidence>
<sequence>MLQLEIPLNCGSVNLGGLFVLEPFISPALYQKYPGAIDEWTLSQLMAADTANGGLNQLEDHYNTFITEQDIAQIAGAGLNWIRLPIPFWAIEKWDFEPFLDKVCWPYILRVFQWARKYGLRINLDLHTIPGSQNGYNHSGKEGSINFMNGVMGVANAERAINYIRIITEFISQPEWQPVVPVFSIMNEALTPTIGKDQMTSFYLRTHDMIRNITGYGEGNGPYMTIHDGFLGLAEWAGFLEGSDRIMIDTHPYFAFDGQTNTEPIATGVGLLAGGQWPQMACNSFGPPMNQSQTAFGVSIAGEFSTAYTACGLFVSGVPDNTLTECALFLDASQWNATMKAGLQEFAMASMDALQNWFFWTWKVGNSTSGYVEAPLWSYKLGLELGWIPTDPRTALGTCAALGVSGTPFDGTYLSWQTGGAGAGTISPASVSSYSQYPPTSISGLTAGATQSNLPTYTLTGSPVPTLPPPTFSPQPPASVSIGNGWHDVNDQALSPTEVSGCSYPNAWDAVSSPVPAAPCPATATASNGGAGPVATPAARRA</sequence>
<dbReference type="SUPFAM" id="SSF51445">
    <property type="entry name" value="(Trans)glycosidases"/>
    <property type="match status" value="1"/>
</dbReference>
<evidence type="ECO:0000256" key="7">
    <source>
        <dbReference type="ARBA" id="ARBA00038929"/>
    </source>
</evidence>
<dbReference type="PANTHER" id="PTHR31297:SF34">
    <property type="entry name" value="GLUCAN 1,3-BETA-GLUCOSIDASE 2"/>
    <property type="match status" value="1"/>
</dbReference>
<protein>
    <recommendedName>
        <fullName evidence="7">glucan 1,3-beta-glucosidase</fullName>
        <ecNumber evidence="7">3.2.1.58</ecNumber>
    </recommendedName>
</protein>
<dbReference type="Proteomes" id="UP000053989">
    <property type="component" value="Unassembled WGS sequence"/>
</dbReference>
<dbReference type="EC" id="3.2.1.58" evidence="7"/>
<organism evidence="9 10">
    <name type="scientific">Scleroderma citrinum Foug A</name>
    <dbReference type="NCBI Taxonomy" id="1036808"/>
    <lineage>
        <taxon>Eukaryota</taxon>
        <taxon>Fungi</taxon>
        <taxon>Dikarya</taxon>
        <taxon>Basidiomycota</taxon>
        <taxon>Agaricomycotina</taxon>
        <taxon>Agaricomycetes</taxon>
        <taxon>Agaricomycetidae</taxon>
        <taxon>Boletales</taxon>
        <taxon>Sclerodermatineae</taxon>
        <taxon>Sclerodermataceae</taxon>
        <taxon>Scleroderma</taxon>
    </lineage>
</organism>
<dbReference type="AlphaFoldDB" id="A0A0C3DH52"/>
<comment type="similarity">
    <text evidence="1">Belongs to the glycosyl hydrolase 5 (cellulase A) family.</text>
</comment>